<dbReference type="PROSITE" id="PS51396">
    <property type="entry name" value="PUL"/>
    <property type="match status" value="1"/>
</dbReference>
<dbReference type="GO" id="GO:0006508">
    <property type="term" value="P:proteolysis"/>
    <property type="evidence" value="ECO:0007669"/>
    <property type="project" value="UniProtKB-KW"/>
</dbReference>
<evidence type="ECO:0000256" key="1">
    <source>
        <dbReference type="ARBA" id="ARBA00008140"/>
    </source>
</evidence>
<dbReference type="InterPro" id="IPR036249">
    <property type="entry name" value="Thioredoxin-like_sf"/>
</dbReference>
<evidence type="ECO:0000259" key="6">
    <source>
        <dbReference type="PROSITE" id="PS51858"/>
    </source>
</evidence>
<dbReference type="Gene3D" id="1.25.10.10">
    <property type="entry name" value="Leucine-rich Repeat Variant"/>
    <property type="match status" value="1"/>
</dbReference>
<dbReference type="GO" id="GO:0008233">
    <property type="term" value="F:peptidase activity"/>
    <property type="evidence" value="ECO:0007669"/>
    <property type="project" value="UniProtKB-KW"/>
</dbReference>
<feature type="domain" description="PUL" evidence="5">
    <location>
        <begin position="310"/>
        <end position="605"/>
    </location>
</feature>
<dbReference type="SUPFAM" id="SSF52833">
    <property type="entry name" value="Thioredoxin-like"/>
    <property type="match status" value="1"/>
</dbReference>
<keyword evidence="2" id="KW-0645">Protease</keyword>
<keyword evidence="8" id="KW-1185">Reference proteome</keyword>
<keyword evidence="3" id="KW-0378">Hydrolase</keyword>
<name>A0AAN9YK08_9PEZI</name>
<dbReference type="InterPro" id="IPR013535">
    <property type="entry name" value="PUL_dom"/>
</dbReference>
<reference evidence="7 8" key="1">
    <citation type="submission" date="2024-02" db="EMBL/GenBank/DDBJ databases">
        <title>De novo assembly and annotation of 12 fungi associated with fruit tree decline syndrome in Ontario, Canada.</title>
        <authorList>
            <person name="Sulman M."/>
            <person name="Ellouze W."/>
            <person name="Ilyukhin E."/>
        </authorList>
    </citation>
    <scope>NUCLEOTIDE SEQUENCE [LARGE SCALE GENOMIC DNA]</scope>
    <source>
        <strain evidence="7 8">M11/M66-122</strain>
    </source>
</reference>
<dbReference type="PROSITE" id="PS51352">
    <property type="entry name" value="THIOREDOXIN_2"/>
    <property type="match status" value="1"/>
</dbReference>
<gene>
    <name evidence="7" type="ORF">SLS62_009849</name>
</gene>
<dbReference type="Pfam" id="PF05903">
    <property type="entry name" value="Peptidase_C97"/>
    <property type="match status" value="1"/>
</dbReference>
<feature type="domain" description="Thioredoxin" evidence="4">
    <location>
        <begin position="153"/>
        <end position="315"/>
    </location>
</feature>
<dbReference type="InterPro" id="IPR042266">
    <property type="entry name" value="PPPDE_sf"/>
</dbReference>
<dbReference type="InterPro" id="IPR017937">
    <property type="entry name" value="Thioredoxin_CS"/>
</dbReference>
<dbReference type="AlphaFoldDB" id="A0AAN9YK08"/>
<evidence type="ECO:0000259" key="5">
    <source>
        <dbReference type="PROSITE" id="PS51396"/>
    </source>
</evidence>
<dbReference type="InterPro" id="IPR011989">
    <property type="entry name" value="ARM-like"/>
</dbReference>
<dbReference type="Pfam" id="PF00085">
    <property type="entry name" value="Thioredoxin"/>
    <property type="match status" value="1"/>
</dbReference>
<dbReference type="PROSITE" id="PS00194">
    <property type="entry name" value="THIOREDOXIN_1"/>
    <property type="match status" value="1"/>
</dbReference>
<dbReference type="InterPro" id="IPR013766">
    <property type="entry name" value="Thioredoxin_domain"/>
</dbReference>
<comment type="similarity">
    <text evidence="1">Belongs to the DeSI family.</text>
</comment>
<evidence type="ECO:0000256" key="3">
    <source>
        <dbReference type="ARBA" id="ARBA00022801"/>
    </source>
</evidence>
<dbReference type="InterPro" id="IPR008580">
    <property type="entry name" value="PPPDE_dom"/>
</dbReference>
<dbReference type="Gene3D" id="3.90.1720.30">
    <property type="entry name" value="PPPDE domains"/>
    <property type="match status" value="1"/>
</dbReference>
<protein>
    <recommendedName>
        <fullName evidence="9">Thioredoxin</fullName>
    </recommendedName>
</protein>
<dbReference type="Proteomes" id="UP001320420">
    <property type="component" value="Unassembled WGS sequence"/>
</dbReference>
<evidence type="ECO:0000256" key="2">
    <source>
        <dbReference type="ARBA" id="ARBA00022670"/>
    </source>
</evidence>
<evidence type="ECO:0000259" key="4">
    <source>
        <dbReference type="PROSITE" id="PS51352"/>
    </source>
</evidence>
<evidence type="ECO:0000313" key="7">
    <source>
        <dbReference type="EMBL" id="KAK7745220.1"/>
    </source>
</evidence>
<dbReference type="Gene3D" id="3.40.30.10">
    <property type="entry name" value="Glutaredoxin"/>
    <property type="match status" value="1"/>
</dbReference>
<dbReference type="GO" id="GO:0070646">
    <property type="term" value="P:protein modification by small protein removal"/>
    <property type="evidence" value="ECO:0007669"/>
    <property type="project" value="TreeGrafter"/>
</dbReference>
<dbReference type="PANTHER" id="PTHR12378:SF7">
    <property type="entry name" value="DESUMOYLATING ISOPEPTIDASE 1"/>
    <property type="match status" value="1"/>
</dbReference>
<sequence>MDVHLLVYDLSNGLAKQLSMSMLGFQLDAIYHTSIELEGVEYVYDSGINTIRPGTSHLGRPLERIHLGETQLPIEIVLEYLDSLKQIYTPEAYDLFRHNCNNFSHDFATFLVGKGIPDHIKNMPQAVLDSPFGRMLQPQLEQMVQARKAQQGGLLGIQANAQTPPAHNGSAAATAAKPAASSVVRHAASLPELNALLQAARGSAAVVFFTSATCPPCKALYPLYDQLAAEWGHQVTLIKVDTSRAFDVAQHYAIRGTPTFLSFFHGQRQEHWVGADGARLRGTVQLLAQMAHPAHPHLSLRLPHFAGPAAAQHAANPTVYAKVPPLPKLLSKLAGPAIAVDSDPAVQGLKRFIELRAAEGPVDAPLPPDMPAIARFLRSAVADLPRDVLFAAVDLFRCALADPRFSGYLAEEPGHATVVAVLDAVNGCAAAADCPYALRLVTLQMACNLFSSPLYAEQVLAPAATALREPLMRLLTSSFLDEGHSSVRVAAASLLVNIASASASAAASAASNGNSNSNHGKALPESEQVELAASVLEAIGQEGASGEALHGMLLGLGFLAYRAPLDGELADLLRVLDARDTVLAKKARFPDEPLVEEVGSELLGKGLAKP</sequence>
<feature type="domain" description="PPPDE" evidence="6">
    <location>
        <begin position="1"/>
        <end position="141"/>
    </location>
</feature>
<dbReference type="CDD" id="cd02947">
    <property type="entry name" value="TRX_family"/>
    <property type="match status" value="1"/>
</dbReference>
<dbReference type="SMART" id="SM01179">
    <property type="entry name" value="DUF862"/>
    <property type="match status" value="1"/>
</dbReference>
<proteinExistence type="inferred from homology"/>
<accession>A0AAN9YK08</accession>
<dbReference type="PANTHER" id="PTHR12378">
    <property type="entry name" value="DESUMOYLATING ISOPEPTIDASE"/>
    <property type="match status" value="1"/>
</dbReference>
<organism evidence="7 8">
    <name type="scientific">Diatrype stigma</name>
    <dbReference type="NCBI Taxonomy" id="117547"/>
    <lineage>
        <taxon>Eukaryota</taxon>
        <taxon>Fungi</taxon>
        <taxon>Dikarya</taxon>
        <taxon>Ascomycota</taxon>
        <taxon>Pezizomycotina</taxon>
        <taxon>Sordariomycetes</taxon>
        <taxon>Xylariomycetidae</taxon>
        <taxon>Xylariales</taxon>
        <taxon>Diatrypaceae</taxon>
        <taxon>Diatrype</taxon>
    </lineage>
</organism>
<dbReference type="PROSITE" id="PS51858">
    <property type="entry name" value="PPPDE"/>
    <property type="match status" value="1"/>
</dbReference>
<dbReference type="Pfam" id="PF08324">
    <property type="entry name" value="PUL"/>
    <property type="match status" value="1"/>
</dbReference>
<comment type="caution">
    <text evidence="7">The sequence shown here is derived from an EMBL/GenBank/DDBJ whole genome shotgun (WGS) entry which is preliminary data.</text>
</comment>
<evidence type="ECO:0000313" key="8">
    <source>
        <dbReference type="Proteomes" id="UP001320420"/>
    </source>
</evidence>
<evidence type="ECO:0008006" key="9">
    <source>
        <dbReference type="Google" id="ProtNLM"/>
    </source>
</evidence>
<dbReference type="EMBL" id="JAKJXP020000110">
    <property type="protein sequence ID" value="KAK7745220.1"/>
    <property type="molecule type" value="Genomic_DNA"/>
</dbReference>